<evidence type="ECO:0000313" key="2">
    <source>
        <dbReference type="Proteomes" id="UP001607303"/>
    </source>
</evidence>
<gene>
    <name evidence="1" type="ORF">V1477_016550</name>
</gene>
<dbReference type="Proteomes" id="UP001607303">
    <property type="component" value="Unassembled WGS sequence"/>
</dbReference>
<comment type="caution">
    <text evidence="1">The sequence shown here is derived from an EMBL/GenBank/DDBJ whole genome shotgun (WGS) entry which is preliminary data.</text>
</comment>
<dbReference type="EMBL" id="JAYRBN010000098">
    <property type="protein sequence ID" value="KAL2729069.1"/>
    <property type="molecule type" value="Genomic_DNA"/>
</dbReference>
<dbReference type="AlphaFoldDB" id="A0ABD2B8L6"/>
<protein>
    <submittedName>
        <fullName evidence="1">Uncharacterized protein</fullName>
    </submittedName>
</protein>
<proteinExistence type="predicted"/>
<sequence length="154" mass="16712">MRGGPNPPGTVSCLLCPQRTKRTKRTKRTRLKSGRRRSWKEDVNVAELEKRGRKVGTTCARRGGGIPIDNRIYGGKLAREGDGIEGMLECERNLEMEGSAATATAATAAASGGAAAAETPDSLVKAHQPFTKFVTLYTYLIANGGHYMPMKFHF</sequence>
<reference evidence="1 2" key="1">
    <citation type="journal article" date="2024" name="Ann. Entomol. Soc. Am.">
        <title>Genomic analyses of the southern and eastern yellowjacket wasps (Hymenoptera: Vespidae) reveal evolutionary signatures of social life.</title>
        <authorList>
            <person name="Catto M.A."/>
            <person name="Caine P.B."/>
            <person name="Orr S.E."/>
            <person name="Hunt B.G."/>
            <person name="Goodisman M.A.D."/>
        </authorList>
    </citation>
    <scope>NUCLEOTIDE SEQUENCE [LARGE SCALE GENOMIC DNA]</scope>
    <source>
        <strain evidence="1">232</strain>
        <tissue evidence="1">Head and thorax</tissue>
    </source>
</reference>
<name>A0ABD2B8L6_VESMC</name>
<organism evidence="1 2">
    <name type="scientific">Vespula maculifrons</name>
    <name type="common">Eastern yellow jacket</name>
    <name type="synonym">Wasp</name>
    <dbReference type="NCBI Taxonomy" id="7453"/>
    <lineage>
        <taxon>Eukaryota</taxon>
        <taxon>Metazoa</taxon>
        <taxon>Ecdysozoa</taxon>
        <taxon>Arthropoda</taxon>
        <taxon>Hexapoda</taxon>
        <taxon>Insecta</taxon>
        <taxon>Pterygota</taxon>
        <taxon>Neoptera</taxon>
        <taxon>Endopterygota</taxon>
        <taxon>Hymenoptera</taxon>
        <taxon>Apocrita</taxon>
        <taxon>Aculeata</taxon>
        <taxon>Vespoidea</taxon>
        <taxon>Vespidae</taxon>
        <taxon>Vespinae</taxon>
        <taxon>Vespula</taxon>
    </lineage>
</organism>
<accession>A0ABD2B8L6</accession>
<evidence type="ECO:0000313" key="1">
    <source>
        <dbReference type="EMBL" id="KAL2729069.1"/>
    </source>
</evidence>
<keyword evidence="2" id="KW-1185">Reference proteome</keyword>